<keyword evidence="5 10" id="KW-0812">Transmembrane</keyword>
<evidence type="ECO:0000256" key="6">
    <source>
        <dbReference type="ARBA" id="ARBA00022989"/>
    </source>
</evidence>
<keyword evidence="4" id="KW-1003">Cell membrane</keyword>
<dbReference type="InterPro" id="IPR050366">
    <property type="entry name" value="BP-dependent_transpt_permease"/>
</dbReference>
<feature type="transmembrane region" description="Helical" evidence="10">
    <location>
        <begin position="90"/>
        <end position="113"/>
    </location>
</feature>
<feature type="domain" description="ABC transmembrane type-1" evidence="11">
    <location>
        <begin position="86"/>
        <end position="275"/>
    </location>
</feature>
<feature type="transmembrane region" description="Helical" evidence="10">
    <location>
        <begin position="257"/>
        <end position="275"/>
    </location>
</feature>
<dbReference type="Proteomes" id="UP000069620">
    <property type="component" value="Unassembled WGS sequence"/>
</dbReference>
<dbReference type="RefSeq" id="WP_084388406.1">
    <property type="nucleotide sequence ID" value="NZ_BCSX01000019.1"/>
</dbReference>
<dbReference type="PANTHER" id="PTHR43386">
    <property type="entry name" value="OLIGOPEPTIDE TRANSPORT SYSTEM PERMEASE PROTEIN APPC"/>
    <property type="match status" value="1"/>
</dbReference>
<evidence type="ECO:0000256" key="8">
    <source>
        <dbReference type="ARBA" id="ARBA00037215"/>
    </source>
</evidence>
<evidence type="ECO:0000313" key="13">
    <source>
        <dbReference type="Proteomes" id="UP000069620"/>
    </source>
</evidence>
<keyword evidence="6 10" id="KW-1133">Transmembrane helix</keyword>
<dbReference type="CDD" id="cd06261">
    <property type="entry name" value="TM_PBP2"/>
    <property type="match status" value="1"/>
</dbReference>
<organism evidence="12 13">
    <name type="scientific">Mycolicibacterium brisbanense</name>
    <dbReference type="NCBI Taxonomy" id="146020"/>
    <lineage>
        <taxon>Bacteria</taxon>
        <taxon>Bacillati</taxon>
        <taxon>Actinomycetota</taxon>
        <taxon>Actinomycetes</taxon>
        <taxon>Mycobacteriales</taxon>
        <taxon>Mycobacteriaceae</taxon>
        <taxon>Mycolicibacterium</taxon>
    </lineage>
</organism>
<dbReference type="InterPro" id="IPR000515">
    <property type="entry name" value="MetI-like"/>
</dbReference>
<evidence type="ECO:0000256" key="10">
    <source>
        <dbReference type="RuleBase" id="RU363032"/>
    </source>
</evidence>
<evidence type="ECO:0000259" key="11">
    <source>
        <dbReference type="PROSITE" id="PS50928"/>
    </source>
</evidence>
<dbReference type="Pfam" id="PF12911">
    <property type="entry name" value="OppC_N"/>
    <property type="match status" value="1"/>
</dbReference>
<dbReference type="InterPro" id="IPR025966">
    <property type="entry name" value="OppC_N"/>
</dbReference>
<dbReference type="GO" id="GO:0071916">
    <property type="term" value="F:dipeptide transmembrane transporter activity"/>
    <property type="evidence" value="ECO:0007669"/>
    <property type="project" value="TreeGrafter"/>
</dbReference>
<comment type="caution">
    <text evidence="12">The sequence shown here is derived from an EMBL/GenBank/DDBJ whole genome shotgun (WGS) entry which is preliminary data.</text>
</comment>
<evidence type="ECO:0000256" key="4">
    <source>
        <dbReference type="ARBA" id="ARBA00022475"/>
    </source>
</evidence>
<dbReference type="GO" id="GO:0005886">
    <property type="term" value="C:plasma membrane"/>
    <property type="evidence" value="ECO:0007669"/>
    <property type="project" value="UniProtKB-SubCell"/>
</dbReference>
<dbReference type="InterPro" id="IPR035906">
    <property type="entry name" value="MetI-like_sf"/>
</dbReference>
<dbReference type="Pfam" id="PF00528">
    <property type="entry name" value="BPD_transp_1"/>
    <property type="match status" value="1"/>
</dbReference>
<evidence type="ECO:0000256" key="1">
    <source>
        <dbReference type="ARBA" id="ARBA00004651"/>
    </source>
</evidence>
<dbReference type="SUPFAM" id="SSF161098">
    <property type="entry name" value="MetI-like"/>
    <property type="match status" value="1"/>
</dbReference>
<keyword evidence="13" id="KW-1185">Reference proteome</keyword>
<dbReference type="STRING" id="146020.RMCB_1826"/>
<keyword evidence="3 10" id="KW-0813">Transport</keyword>
<dbReference type="EMBL" id="BCSX01000019">
    <property type="protein sequence ID" value="GAS87730.1"/>
    <property type="molecule type" value="Genomic_DNA"/>
</dbReference>
<comment type="function">
    <text evidence="8">Part of the ABC transporter complex GsiABCD involved in glutathione import. Probably responsible for the translocation of the substrate across the membrane.</text>
</comment>
<dbReference type="Gene3D" id="1.10.3720.10">
    <property type="entry name" value="MetI-like"/>
    <property type="match status" value="1"/>
</dbReference>
<evidence type="ECO:0000256" key="3">
    <source>
        <dbReference type="ARBA" id="ARBA00022448"/>
    </source>
</evidence>
<proteinExistence type="inferred from homology"/>
<keyword evidence="7 10" id="KW-0472">Membrane</keyword>
<comment type="similarity">
    <text evidence="2 10">Belongs to the binding-protein-dependent transport system permease family.</text>
</comment>
<evidence type="ECO:0000256" key="5">
    <source>
        <dbReference type="ARBA" id="ARBA00022692"/>
    </source>
</evidence>
<reference evidence="13" key="2">
    <citation type="submission" date="2016-02" db="EMBL/GenBank/DDBJ databases">
        <title>Draft genome sequence of five rapidly growing Mycobacterium species.</title>
        <authorList>
            <person name="Katahira K."/>
            <person name="Gotou Y."/>
            <person name="Iida K."/>
            <person name="Ogura Y."/>
            <person name="Hayashi T."/>
        </authorList>
    </citation>
    <scope>NUCLEOTIDE SEQUENCE [LARGE SCALE GENOMIC DNA]</scope>
    <source>
        <strain evidence="13">JCM15654</strain>
    </source>
</reference>
<sequence length="284" mass="29683">MTAAVTAGRYSFLRNTAARFSSPWTVRLAAGFLLLVVLMAVAAPVIAPHDPDAGSLGGAYLESSLDHLLGTDASGRDIFSRLVFGARTTMFGATLIVGLAAVIGVALALTGAWQRRADGIVSRVFDTILVLPALLLALAATALFGAGLTAAAIALAIAYVPYVGRITRSAALQQVAQPYISALRLQGFRSSRVIGLHLLPNLAGLITAQVTVLFGYAIIDMAAVSYLGLGVQPPQSDWGTMISAGQSSIVRGFPQESLYAGLAIFLTVFAFNIIGDHLGKRFHV</sequence>
<dbReference type="OrthoDB" id="9812701at2"/>
<comment type="subcellular location">
    <subcellularLocation>
        <location evidence="1 10">Cell membrane</location>
        <topology evidence="1 10">Multi-pass membrane protein</topology>
    </subcellularLocation>
</comment>
<feature type="transmembrane region" description="Helical" evidence="10">
    <location>
        <begin position="133"/>
        <end position="160"/>
    </location>
</feature>
<gene>
    <name evidence="12" type="ORF">RMCB_1826</name>
</gene>
<evidence type="ECO:0000256" key="7">
    <source>
        <dbReference type="ARBA" id="ARBA00023136"/>
    </source>
</evidence>
<name>A0A100VXD6_9MYCO</name>
<evidence type="ECO:0000256" key="9">
    <source>
        <dbReference type="ARBA" id="ARBA00041106"/>
    </source>
</evidence>
<dbReference type="AlphaFoldDB" id="A0A100VXD6"/>
<dbReference type="PANTHER" id="PTHR43386:SF3">
    <property type="entry name" value="GLUTATHIONE TRANSPORT SYSTEM PERMEASE PROTEIN GSID"/>
    <property type="match status" value="1"/>
</dbReference>
<accession>A0A100VXD6</accession>
<protein>
    <recommendedName>
        <fullName evidence="9">Glutathione transport system permease protein GsiD</fullName>
    </recommendedName>
</protein>
<evidence type="ECO:0000313" key="12">
    <source>
        <dbReference type="EMBL" id="GAS87730.1"/>
    </source>
</evidence>
<evidence type="ECO:0000256" key="2">
    <source>
        <dbReference type="ARBA" id="ARBA00009306"/>
    </source>
</evidence>
<reference evidence="13" key="1">
    <citation type="journal article" date="2016" name="Genome Announc.">
        <title>Draft Genome Sequences of Five Rapidly Growing Mycobacterium Species, M. thermoresistibile, M. fortuitum subsp. acetamidolyticum, M. canariasense, M. brisbanense, and M. novocastrense.</title>
        <authorList>
            <person name="Katahira K."/>
            <person name="Ogura Y."/>
            <person name="Gotoh Y."/>
            <person name="Hayashi T."/>
        </authorList>
    </citation>
    <scope>NUCLEOTIDE SEQUENCE [LARGE SCALE GENOMIC DNA]</scope>
    <source>
        <strain evidence="13">JCM15654</strain>
    </source>
</reference>
<feature type="transmembrane region" description="Helical" evidence="10">
    <location>
        <begin position="28"/>
        <end position="47"/>
    </location>
</feature>
<feature type="transmembrane region" description="Helical" evidence="10">
    <location>
        <begin position="198"/>
        <end position="219"/>
    </location>
</feature>
<dbReference type="PROSITE" id="PS50928">
    <property type="entry name" value="ABC_TM1"/>
    <property type="match status" value="1"/>
</dbReference>